<comment type="caution">
    <text evidence="3">The sequence shown here is derived from an EMBL/GenBank/DDBJ whole genome shotgun (WGS) entry which is preliminary data.</text>
</comment>
<proteinExistence type="predicted"/>
<sequence>MSAINTIPVQGPVPTPGAPQFDDDPIFVDAVEEELPTESHALANADHEEKGIAQINHGQTEVRDLGWNDDAVNVPAPLVGGLPNEELWTLVRRFNKQMYHVKALPSPPLGGLDLNIADEEEFSPDKLRANLERLYMTVIIGLVGFWKHIARLRSWRERNRTIAFAAVYFAAWAIDFLVPMIVSFVIILIVHPPARTYCFPPAPIALIDSKTGGVKKPTAGVLGSDHSLTGAPEKHQGEAVEQEASNFVKGFTSIAISSAAGKHPQGDPHGEEEGASSLEDSAPDPTNMAMHAADAKDKSSGGDPNAKHDKTKEPMSAAMWSKTRPVMHAIADVSDGWERFANALSPTAPFPKEEPRVKLAACLAPVLLASIFTSSYMFTKMNGLFVGLGFFADPLIWRGLSYLNREYPNWQKLLELRNTLLKGIPTNAQLTITLLRIGEANKAPLPPPPYSGPPPPDAAHATAGQDLEHLAVKWLMPFILTPPCNPPKPKRKTGHRIVAAIKHATKGGVEGVLGTDRLKAAVGGEHAKNRLGVLQDDDVDKSAGPIQFPARYRGKKGHAYITTTATSPALSWTTEKEDINPVFSIAIADIKEIKKVGGLGWKTKLVVGWATSREIADGLLIVDKDGNLKQLTAIALREEMFNRLVAIGTQMWEAW</sequence>
<evidence type="ECO:0000313" key="4">
    <source>
        <dbReference type="Proteomes" id="UP000443090"/>
    </source>
</evidence>
<name>A0A8H8UAA4_9HELO</name>
<feature type="compositionally biased region" description="Basic and acidic residues" evidence="1">
    <location>
        <begin position="293"/>
        <end position="313"/>
    </location>
</feature>
<feature type="region of interest" description="Disordered" evidence="1">
    <location>
        <begin position="218"/>
        <end position="242"/>
    </location>
</feature>
<keyword evidence="2" id="KW-1133">Transmembrane helix</keyword>
<evidence type="ECO:0000313" key="3">
    <source>
        <dbReference type="EMBL" id="TVY40273.1"/>
    </source>
</evidence>
<dbReference type="InterPro" id="IPR021709">
    <property type="entry name" value="DUF3292"/>
</dbReference>
<evidence type="ECO:0000256" key="1">
    <source>
        <dbReference type="SAM" id="MobiDB-lite"/>
    </source>
</evidence>
<keyword evidence="2" id="KW-0812">Transmembrane</keyword>
<dbReference type="OrthoDB" id="1708389at2759"/>
<organism evidence="3 4">
    <name type="scientific">Lachnellula occidentalis</name>
    <dbReference type="NCBI Taxonomy" id="215460"/>
    <lineage>
        <taxon>Eukaryota</taxon>
        <taxon>Fungi</taxon>
        <taxon>Dikarya</taxon>
        <taxon>Ascomycota</taxon>
        <taxon>Pezizomycotina</taxon>
        <taxon>Leotiomycetes</taxon>
        <taxon>Helotiales</taxon>
        <taxon>Lachnaceae</taxon>
        <taxon>Lachnellula</taxon>
    </lineage>
</organism>
<dbReference type="PANTHER" id="PTHR38694">
    <property type="entry name" value="CONSERVED EXPRESSED PROTEIN"/>
    <property type="match status" value="1"/>
</dbReference>
<accession>A0A8H8UAA4</accession>
<dbReference type="Proteomes" id="UP000443090">
    <property type="component" value="Unassembled WGS sequence"/>
</dbReference>
<dbReference type="AlphaFoldDB" id="A0A8H8UAA4"/>
<dbReference type="Pfam" id="PF11696">
    <property type="entry name" value="DUF3292"/>
    <property type="match status" value="2"/>
</dbReference>
<feature type="region of interest" description="Disordered" evidence="1">
    <location>
        <begin position="259"/>
        <end position="316"/>
    </location>
</feature>
<keyword evidence="4" id="KW-1185">Reference proteome</keyword>
<dbReference type="EMBL" id="QGMI01000463">
    <property type="protein sequence ID" value="TVY40273.1"/>
    <property type="molecule type" value="Genomic_DNA"/>
</dbReference>
<feature type="transmembrane region" description="Helical" evidence="2">
    <location>
        <begin position="162"/>
        <end position="190"/>
    </location>
</feature>
<dbReference type="PANTHER" id="PTHR38694:SF1">
    <property type="entry name" value="PEROXIN DOMAIN-CONTAINING PROTEIN"/>
    <property type="match status" value="1"/>
</dbReference>
<keyword evidence="2" id="KW-0472">Membrane</keyword>
<protein>
    <submittedName>
        <fullName evidence="3">Uncharacterized protein</fullName>
    </submittedName>
</protein>
<gene>
    <name evidence="3" type="ORF">LOCC1_G008031</name>
</gene>
<reference evidence="3 4" key="1">
    <citation type="submission" date="2018-05" db="EMBL/GenBank/DDBJ databases">
        <title>Genome sequencing and assembly of the regulated plant pathogen Lachnellula willkommii and related sister species for the development of diagnostic species identification markers.</title>
        <authorList>
            <person name="Giroux E."/>
            <person name="Bilodeau G."/>
        </authorList>
    </citation>
    <scope>NUCLEOTIDE SEQUENCE [LARGE SCALE GENOMIC DNA]</scope>
    <source>
        <strain evidence="3 4">CBS 160.35</strain>
    </source>
</reference>
<evidence type="ECO:0000256" key="2">
    <source>
        <dbReference type="SAM" id="Phobius"/>
    </source>
</evidence>